<evidence type="ECO:0000256" key="2">
    <source>
        <dbReference type="ARBA" id="ARBA00022475"/>
    </source>
</evidence>
<feature type="signal peptide" evidence="11">
    <location>
        <begin position="1"/>
        <end position="23"/>
    </location>
</feature>
<feature type="chain" id="PRO_5017950822" description="Lipoprotein NlpI" evidence="11">
    <location>
        <begin position="24"/>
        <end position="292"/>
    </location>
</feature>
<dbReference type="GO" id="GO:0046813">
    <property type="term" value="P:receptor-mediated virion attachment to host cell"/>
    <property type="evidence" value="ECO:0007669"/>
    <property type="project" value="TreeGrafter"/>
</dbReference>
<reference evidence="12 13" key="1">
    <citation type="submission" date="2018-11" db="EMBL/GenBank/DDBJ databases">
        <title>Genomic Encyclopedia of Type Strains, Phase IV (KMG-IV): sequencing the most valuable type-strain genomes for metagenomic binning, comparative biology and taxonomic classification.</title>
        <authorList>
            <person name="Goeker M."/>
        </authorList>
    </citation>
    <scope>NUCLEOTIDE SEQUENCE [LARGE SCALE GENOMIC DNA]</scope>
    <source>
        <strain evidence="12 13">DSM 21945</strain>
    </source>
</reference>
<dbReference type="Gene3D" id="1.25.40.10">
    <property type="entry name" value="Tetratricopeptide repeat domain"/>
    <property type="match status" value="1"/>
</dbReference>
<keyword evidence="5 10" id="KW-0802">TPR repeat</keyword>
<keyword evidence="2 9" id="KW-1003">Cell membrane</keyword>
<dbReference type="Pfam" id="PF13181">
    <property type="entry name" value="TPR_8"/>
    <property type="match status" value="2"/>
</dbReference>
<dbReference type="InterPro" id="IPR011990">
    <property type="entry name" value="TPR-like_helical_dom_sf"/>
</dbReference>
<keyword evidence="8 12" id="KW-0449">Lipoprotein</keyword>
<dbReference type="PANTHER" id="PTHR44858">
    <property type="entry name" value="TETRATRICOPEPTIDE REPEAT PROTEIN 6"/>
    <property type="match status" value="1"/>
</dbReference>
<dbReference type="SUPFAM" id="SSF48452">
    <property type="entry name" value="TPR-like"/>
    <property type="match status" value="1"/>
</dbReference>
<evidence type="ECO:0000256" key="4">
    <source>
        <dbReference type="ARBA" id="ARBA00022737"/>
    </source>
</evidence>
<evidence type="ECO:0000256" key="10">
    <source>
        <dbReference type="PROSITE-ProRule" id="PRU00339"/>
    </source>
</evidence>
<comment type="subunit">
    <text evidence="9">Homodimer.</text>
</comment>
<dbReference type="STRING" id="584787.GCA_001247655_03010"/>
<keyword evidence="6 9" id="KW-0472">Membrane</keyword>
<dbReference type="EMBL" id="RJUL01000005">
    <property type="protein sequence ID" value="ROQ25946.1"/>
    <property type="molecule type" value="Genomic_DNA"/>
</dbReference>
<dbReference type="InterPro" id="IPR050498">
    <property type="entry name" value="Ycf3"/>
</dbReference>
<gene>
    <name evidence="12" type="ORF">EDC28_105260</name>
</gene>
<evidence type="ECO:0000256" key="11">
    <source>
        <dbReference type="SAM" id="SignalP"/>
    </source>
</evidence>
<comment type="subcellular location">
    <subcellularLocation>
        <location evidence="9">Cell membrane</location>
    </subcellularLocation>
</comment>
<dbReference type="InterPro" id="IPR019734">
    <property type="entry name" value="TPR_rpt"/>
</dbReference>
<dbReference type="PIRSF" id="PIRSF004654">
    <property type="entry name" value="NlpI"/>
    <property type="match status" value="1"/>
</dbReference>
<name>A0A3N1PN41_9GAMM</name>
<evidence type="ECO:0000313" key="12">
    <source>
        <dbReference type="EMBL" id="ROQ25946.1"/>
    </source>
</evidence>
<evidence type="ECO:0000256" key="5">
    <source>
        <dbReference type="ARBA" id="ARBA00022803"/>
    </source>
</evidence>
<dbReference type="NCBIfam" id="NF008391">
    <property type="entry name" value="PRK11189.1"/>
    <property type="match status" value="1"/>
</dbReference>
<dbReference type="PROSITE" id="PS51257">
    <property type="entry name" value="PROKAR_LIPOPROTEIN"/>
    <property type="match status" value="1"/>
</dbReference>
<protein>
    <recommendedName>
        <fullName evidence="1 9">Lipoprotein NlpI</fullName>
    </recommendedName>
</protein>
<evidence type="ECO:0000313" key="13">
    <source>
        <dbReference type="Proteomes" id="UP000268033"/>
    </source>
</evidence>
<dbReference type="GO" id="GO:0005886">
    <property type="term" value="C:plasma membrane"/>
    <property type="evidence" value="ECO:0007669"/>
    <property type="project" value="UniProtKB-SubCell"/>
</dbReference>
<proteinExistence type="predicted"/>
<dbReference type="SMART" id="SM00028">
    <property type="entry name" value="TPR"/>
    <property type="match status" value="4"/>
</dbReference>
<evidence type="ECO:0000256" key="6">
    <source>
        <dbReference type="ARBA" id="ARBA00023136"/>
    </source>
</evidence>
<evidence type="ECO:0000256" key="3">
    <source>
        <dbReference type="ARBA" id="ARBA00022729"/>
    </source>
</evidence>
<accession>A0A3N1PN41</accession>
<feature type="repeat" description="TPR" evidence="10">
    <location>
        <begin position="235"/>
        <end position="268"/>
    </location>
</feature>
<dbReference type="InterPro" id="IPR023605">
    <property type="entry name" value="Lipoprotein_NlpI"/>
</dbReference>
<evidence type="ECO:0000256" key="7">
    <source>
        <dbReference type="ARBA" id="ARBA00023139"/>
    </source>
</evidence>
<dbReference type="GO" id="GO:0009279">
    <property type="term" value="C:cell outer membrane"/>
    <property type="evidence" value="ECO:0007669"/>
    <property type="project" value="TreeGrafter"/>
</dbReference>
<dbReference type="OrthoDB" id="509324at2"/>
<dbReference type="AlphaFoldDB" id="A0A3N1PN41"/>
<feature type="repeat" description="TPR" evidence="10">
    <location>
        <begin position="97"/>
        <end position="130"/>
    </location>
</feature>
<evidence type="ECO:0000256" key="8">
    <source>
        <dbReference type="ARBA" id="ARBA00023288"/>
    </source>
</evidence>
<comment type="caution">
    <text evidence="12">The sequence shown here is derived from an EMBL/GenBank/DDBJ whole genome shotgun (WGS) entry which is preliminary data.</text>
</comment>
<dbReference type="Pfam" id="PF13371">
    <property type="entry name" value="TPR_9"/>
    <property type="match status" value="1"/>
</dbReference>
<dbReference type="PANTHER" id="PTHR44858:SF1">
    <property type="entry name" value="UDP-N-ACETYLGLUCOSAMINE--PEPTIDE N-ACETYLGLUCOSAMINYLTRANSFERASE SPINDLY-RELATED"/>
    <property type="match status" value="1"/>
</dbReference>
<dbReference type="PROSITE" id="PS50005">
    <property type="entry name" value="TPR"/>
    <property type="match status" value="3"/>
</dbReference>
<keyword evidence="4" id="KW-0677">Repeat</keyword>
<dbReference type="RefSeq" id="WP_050658497.1">
    <property type="nucleotide sequence ID" value="NZ_JBLXAC010000003.1"/>
</dbReference>
<organism evidence="12 13">
    <name type="scientific">Gallaecimonas pentaromativorans</name>
    <dbReference type="NCBI Taxonomy" id="584787"/>
    <lineage>
        <taxon>Bacteria</taxon>
        <taxon>Pseudomonadati</taxon>
        <taxon>Pseudomonadota</taxon>
        <taxon>Gammaproteobacteria</taxon>
        <taxon>Enterobacterales</taxon>
        <taxon>Gallaecimonadaceae</taxon>
        <taxon>Gallaecimonas</taxon>
    </lineage>
</organism>
<feature type="repeat" description="TPR" evidence="10">
    <location>
        <begin position="63"/>
        <end position="96"/>
    </location>
</feature>
<sequence length="292" mass="33081">MRKTLAVLIPLMLAGCASLPSTSQQDSKLILAEPLATSFQSEVELARLEEILSRADLNNEQRAQVLYRRGVVYDSVGLKALARRDFNRAIQLKPDMADAYNFIGIQAISAEEYEQAYEALDAAIDLDPKHEYAFLNRGIALYYGDRPELATQDLETFLNLQPNDPYRVLWLYLAEEATNPAEAKTRLAYNATKLHGDVWANQLVALYEGKISEAAFIDGLKDNVDSNRTLAERLCEAYFYLGKLHQQKGEVGAAINFFKLALTTNVQDFIEFRYARLELKRMRRDLTLQKTG</sequence>
<keyword evidence="13" id="KW-1185">Reference proteome</keyword>
<dbReference type="Proteomes" id="UP000268033">
    <property type="component" value="Unassembled WGS sequence"/>
</dbReference>
<evidence type="ECO:0000256" key="1">
    <source>
        <dbReference type="ARBA" id="ARBA00018294"/>
    </source>
</evidence>
<comment type="function">
    <text evidence="9">May be involved in cell division.</text>
</comment>
<evidence type="ECO:0000256" key="9">
    <source>
        <dbReference type="PIRNR" id="PIRNR004654"/>
    </source>
</evidence>
<keyword evidence="7" id="KW-0564">Palmitate</keyword>
<keyword evidence="3 11" id="KW-0732">Signal</keyword>